<dbReference type="CDD" id="cd08953">
    <property type="entry name" value="KR_2_SDR_x"/>
    <property type="match status" value="1"/>
</dbReference>
<dbReference type="InterPro" id="IPR020806">
    <property type="entry name" value="PKS_PP-bd"/>
</dbReference>
<feature type="region of interest" description="Disordered" evidence="14">
    <location>
        <begin position="468"/>
        <end position="492"/>
    </location>
</feature>
<dbReference type="InterPro" id="IPR018201">
    <property type="entry name" value="Ketoacyl_synth_AS"/>
</dbReference>
<feature type="compositionally biased region" description="Low complexity" evidence="14">
    <location>
        <begin position="3908"/>
        <end position="3919"/>
    </location>
</feature>
<dbReference type="InterPro" id="IPR036291">
    <property type="entry name" value="NAD(P)-bd_dom_sf"/>
</dbReference>
<evidence type="ECO:0000256" key="7">
    <source>
        <dbReference type="ARBA" id="ARBA00022490"/>
    </source>
</evidence>
<dbReference type="InterPro" id="IPR036736">
    <property type="entry name" value="ACP-like_sf"/>
</dbReference>
<comment type="pathway">
    <text evidence="3">Antibiotic biosynthesis; bacillaene biosynthesis.</text>
</comment>
<dbReference type="Gene3D" id="1.10.1200.10">
    <property type="entry name" value="ACP-like"/>
    <property type="match status" value="5"/>
</dbReference>
<organism evidence="17 18">
    <name type="scientific">Pseudomonas mangiferae</name>
    <dbReference type="NCBI Taxonomy" id="2593654"/>
    <lineage>
        <taxon>Bacteria</taxon>
        <taxon>Pseudomonadati</taxon>
        <taxon>Pseudomonadota</taxon>
        <taxon>Gammaproteobacteria</taxon>
        <taxon>Pseudomonadales</taxon>
        <taxon>Pseudomonadaceae</taxon>
        <taxon>Pseudomonas</taxon>
    </lineage>
</organism>
<dbReference type="SMART" id="SM01294">
    <property type="entry name" value="PKS_PP_betabranch"/>
    <property type="match status" value="3"/>
</dbReference>
<dbReference type="RefSeq" id="WP_143486427.1">
    <property type="nucleotide sequence ID" value="NZ_VJOY01000001.1"/>
</dbReference>
<dbReference type="FunFam" id="3.40.50.150:FF:000650">
    <property type="entry name" value="Polyketide synthase RzxC"/>
    <property type="match status" value="1"/>
</dbReference>
<protein>
    <submittedName>
        <fullName evidence="17">SDR family NAD(P)-dependent oxidoreductase</fullName>
    </submittedName>
</protein>
<dbReference type="GO" id="GO:0004315">
    <property type="term" value="F:3-oxoacyl-[acyl-carrier-protein] synthase activity"/>
    <property type="evidence" value="ECO:0007669"/>
    <property type="project" value="InterPro"/>
</dbReference>
<accession>A0A553H4M8</accession>
<dbReference type="InterPro" id="IPR016039">
    <property type="entry name" value="Thiolase-like"/>
</dbReference>
<dbReference type="Pfam" id="PF22336">
    <property type="entry name" value="RhiE-like_linker"/>
    <property type="match status" value="3"/>
</dbReference>
<dbReference type="InterPro" id="IPR050091">
    <property type="entry name" value="PKS_NRPS_Biosynth_Enz"/>
</dbReference>
<comment type="similarity">
    <text evidence="5">Belongs to the short-chain dehydrogenases/reductases (SDR) family.</text>
</comment>
<evidence type="ECO:0000256" key="6">
    <source>
        <dbReference type="ARBA" id="ARBA00022450"/>
    </source>
</evidence>
<dbReference type="InterPro" id="IPR014031">
    <property type="entry name" value="Ketoacyl_synth_C"/>
</dbReference>
<dbReference type="SUPFAM" id="SSF47336">
    <property type="entry name" value="ACP-like"/>
    <property type="match status" value="5"/>
</dbReference>
<feature type="domain" description="Ketosynthase family 3 (KS3)" evidence="16">
    <location>
        <begin position="510"/>
        <end position="919"/>
    </location>
</feature>
<dbReference type="Pfam" id="PF02801">
    <property type="entry name" value="Ketoacyl-synt_C"/>
    <property type="match status" value="3"/>
</dbReference>
<feature type="domain" description="Carrier" evidence="15">
    <location>
        <begin position="4948"/>
        <end position="5022"/>
    </location>
</feature>
<dbReference type="GO" id="GO:0031177">
    <property type="term" value="F:phosphopantetheine binding"/>
    <property type="evidence" value="ECO:0007669"/>
    <property type="project" value="InterPro"/>
</dbReference>
<feature type="region of interest" description="Disordered" evidence="14">
    <location>
        <begin position="2006"/>
        <end position="2026"/>
    </location>
</feature>
<dbReference type="SMART" id="SM00822">
    <property type="entry name" value="PKS_KR"/>
    <property type="match status" value="3"/>
</dbReference>
<dbReference type="SMART" id="SM00823">
    <property type="entry name" value="PKS_PP"/>
    <property type="match status" value="5"/>
</dbReference>
<evidence type="ECO:0000313" key="17">
    <source>
        <dbReference type="EMBL" id="TRX76732.1"/>
    </source>
</evidence>
<feature type="domain" description="Ketosynthase family 3 (KS3)" evidence="16">
    <location>
        <begin position="2154"/>
        <end position="2566"/>
    </location>
</feature>
<dbReference type="SUPFAM" id="SSF53335">
    <property type="entry name" value="S-adenosyl-L-methionine-dependent methyltransferases"/>
    <property type="match status" value="3"/>
</dbReference>
<reference evidence="17 18" key="1">
    <citation type="submission" date="2019-07" db="EMBL/GenBank/DDBJ databases">
        <title>Pseudomonas mangiferae sp. nov., isolated from bark of mango tree in Thailand.</title>
        <authorList>
            <person name="Srisuk N."/>
            <person name="Anurat P."/>
        </authorList>
    </citation>
    <scope>NUCLEOTIDE SEQUENCE [LARGE SCALE GENOMIC DNA]</scope>
    <source>
        <strain evidence="17 18">DMKU_BBB3-04</strain>
    </source>
</reference>
<dbReference type="Pfam" id="PF08242">
    <property type="entry name" value="Methyltransf_12"/>
    <property type="match status" value="3"/>
</dbReference>
<evidence type="ECO:0000256" key="12">
    <source>
        <dbReference type="ARBA" id="ARBA00023268"/>
    </source>
</evidence>
<comment type="caution">
    <text evidence="17">The sequence shown here is derived from an EMBL/GenBank/DDBJ whole genome shotgun (WGS) entry which is preliminary data.</text>
</comment>
<feature type="region of interest" description="Disordered" evidence="14">
    <location>
        <begin position="3901"/>
        <end position="3925"/>
    </location>
</feature>
<evidence type="ECO:0000256" key="10">
    <source>
        <dbReference type="ARBA" id="ARBA00022737"/>
    </source>
</evidence>
<dbReference type="GO" id="GO:0071770">
    <property type="term" value="P:DIM/DIP cell wall layer assembly"/>
    <property type="evidence" value="ECO:0007669"/>
    <property type="project" value="TreeGrafter"/>
</dbReference>
<dbReference type="PANTHER" id="PTHR43775">
    <property type="entry name" value="FATTY ACID SYNTHASE"/>
    <property type="match status" value="1"/>
</dbReference>
<dbReference type="GO" id="GO:0005737">
    <property type="term" value="C:cytoplasm"/>
    <property type="evidence" value="ECO:0007669"/>
    <property type="project" value="UniProtKB-SubCell"/>
</dbReference>
<keyword evidence="12" id="KW-0511">Multifunctional enzyme</keyword>
<proteinExistence type="inferred from homology"/>
<keyword evidence="8" id="KW-0597">Phosphoprotein</keyword>
<dbReference type="InterPro" id="IPR020841">
    <property type="entry name" value="PKS_Beta-ketoAc_synthase_dom"/>
</dbReference>
<keyword evidence="6" id="KW-0596">Phosphopantetheine</keyword>
<feature type="domain" description="Carrier" evidence="15">
    <location>
        <begin position="2026"/>
        <end position="2104"/>
    </location>
</feature>
<evidence type="ECO:0000256" key="11">
    <source>
        <dbReference type="ARBA" id="ARBA00022857"/>
    </source>
</evidence>
<dbReference type="Gene3D" id="3.40.47.10">
    <property type="match status" value="3"/>
</dbReference>
<dbReference type="InterPro" id="IPR054514">
    <property type="entry name" value="RhiE-like_linker"/>
</dbReference>
<keyword evidence="18" id="KW-1185">Reference proteome</keyword>
<keyword evidence="9" id="KW-0808">Transferase</keyword>
<evidence type="ECO:0000313" key="18">
    <source>
        <dbReference type="Proteomes" id="UP000315235"/>
    </source>
</evidence>
<dbReference type="UniPathway" id="UPA00094"/>
<feature type="region of interest" description="Disordered" evidence="14">
    <location>
        <begin position="1090"/>
        <end position="1113"/>
    </location>
</feature>
<dbReference type="Proteomes" id="UP000315235">
    <property type="component" value="Unassembled WGS sequence"/>
</dbReference>
<dbReference type="CDD" id="cd02440">
    <property type="entry name" value="AdoMet_MTases"/>
    <property type="match status" value="2"/>
</dbReference>
<evidence type="ECO:0000256" key="2">
    <source>
        <dbReference type="ARBA" id="ARBA00004496"/>
    </source>
</evidence>
<dbReference type="InterPro" id="IPR014030">
    <property type="entry name" value="Ketoacyl_synth_N"/>
</dbReference>
<dbReference type="CDD" id="cd00833">
    <property type="entry name" value="PKS"/>
    <property type="match status" value="3"/>
</dbReference>
<feature type="domain" description="Ketosynthase family 3 (KS3)" evidence="16">
    <location>
        <begin position="3315"/>
        <end position="3745"/>
    </location>
</feature>
<dbReference type="EMBL" id="VJOY01000001">
    <property type="protein sequence ID" value="TRX76732.1"/>
    <property type="molecule type" value="Genomic_DNA"/>
</dbReference>
<dbReference type="InterPro" id="IPR006162">
    <property type="entry name" value="Ppantetheine_attach_site"/>
</dbReference>
<comment type="function">
    <text evidence="1">Involved in some intermediate steps for the synthesis of the antibiotic polyketide bacillaene which is involved in secondary metabolism.</text>
</comment>
<name>A0A553H4M8_9PSED</name>
<evidence type="ECO:0000256" key="8">
    <source>
        <dbReference type="ARBA" id="ARBA00022553"/>
    </source>
</evidence>
<dbReference type="Gene3D" id="1.10.1240.100">
    <property type="match status" value="3"/>
</dbReference>
<dbReference type="Pfam" id="PF00550">
    <property type="entry name" value="PP-binding"/>
    <property type="match status" value="5"/>
</dbReference>
<dbReference type="InterPro" id="IPR013217">
    <property type="entry name" value="Methyltransf_12"/>
</dbReference>
<dbReference type="PROSITE" id="PS00012">
    <property type="entry name" value="PHOSPHOPANTETHEINE"/>
    <property type="match status" value="1"/>
</dbReference>
<keyword evidence="10" id="KW-0677">Repeat</keyword>
<evidence type="ECO:0000256" key="4">
    <source>
        <dbReference type="ARBA" id="ARBA00005194"/>
    </source>
</evidence>
<comment type="pathway">
    <text evidence="4">Lipid metabolism; fatty acid biosynthesis.</text>
</comment>
<feature type="domain" description="Carrier" evidence="15">
    <location>
        <begin position="3190"/>
        <end position="3276"/>
    </location>
</feature>
<dbReference type="PROSITE" id="PS50075">
    <property type="entry name" value="CARRIER"/>
    <property type="match status" value="5"/>
</dbReference>
<dbReference type="SUPFAM" id="SSF51735">
    <property type="entry name" value="NAD(P)-binding Rossmann-fold domains"/>
    <property type="match status" value="4"/>
</dbReference>
<dbReference type="GO" id="GO:0006633">
    <property type="term" value="P:fatty acid biosynthetic process"/>
    <property type="evidence" value="ECO:0007669"/>
    <property type="project" value="UniProtKB-UniPathway"/>
</dbReference>
<dbReference type="InterPro" id="IPR057326">
    <property type="entry name" value="KR_dom"/>
</dbReference>
<dbReference type="OrthoDB" id="5555092at2"/>
<dbReference type="FunFam" id="3.40.47.10:FF:000019">
    <property type="entry name" value="Polyketide synthase type I"/>
    <property type="match status" value="2"/>
</dbReference>
<dbReference type="PROSITE" id="PS52004">
    <property type="entry name" value="KS3_2"/>
    <property type="match status" value="3"/>
</dbReference>
<sequence length="5086" mass="547230">MLTEANQPSESLAADLDGQARCLLAVQLRALGLDQPGDAGRLAAPAYLQAWLAESLKYVATVGPVDAEAAWSQWQACLPVWRERADLAARARLLDACLKGLPGVLTGEQPATRVLFPGGSMALVEGVYKNNRVSDYFNRVLTEAALAFIESRPDEAEPLRILEIGAGTGGATAGLLAALAPWRDRIGEYGYTDLSQAFLQHGADTFGRDNPFLRTRLFDVSRPCAEQGVATDHYHLVLANNVLHATPEIRQSLRNAKAALRKGGLLMLNEISEASLFTHLSFGLLEDWWGYRDGALRIPGCPGLSPAGWQAVLEQEGFDPVLFPARDAHDLGQQVILAESDGIVRQPAARRPPMTAPAETPAADAAEATPVVECTDGWRQRVTDYLRTLVASTLKIPLEKLSAARPLEDYGLDSILVVRLTNAFNERFEAVDSALFFELPTLAALTEHFLQHRQVELEALLSPAAGAEPVAPLRDSGPSQGEPAPVAQGNDAPILQAGRKKADGSVPSERRGVAIIGLDGRYPGAASMSAFWENLSTGACTIGEIPLERWDWRRYYDPEKGKAGHLYTRWGGFLPDIDRFDPAFFRISRREAERMDPQERVFLEVAYHCIEDAGYDPSCLHRQGDVGVFVGVMNGSYNPVSTYWSIANRVSYQLDLQGPSFGVDSACSSSLTALHLAVESLLNGGCQLAIAGGVNLITNPQHYLGLCEMMMLSPSGRCSPFGEGADGFVDGEGVGAVLLKPLDRAIADGDRIYGVIRGGALNAGGKTNGYTVPSAGAQQRVLEKALARAGIDADRVSYVETHGTGTALGDPIEISGLSRAFEARDPQALCAIGSVKSNIGHCESAAGIAGLSKVLLQLQHRQLAPSLHAAQANPGIDFSRTPFRVQQRLAPWEARGQTRVATISSFGAGGANASLVVEEYSAAEPPRPAGNGPWLVLLSARDEERLGAAVERLGTFLDSDEASRIELDDLAFTLQVGREAMASRLAIPVTSLADLRRKLNGWRSGESLAGAFQGKVDPFAEATSAETSPEQVAQWLAQRQWDRLAYAWVRGAAIDWSSLYMAERDQRQPRRIGLPGYPFARHRYWMPGLAQPAAPGEQADVAPTARPSDDAEPSDCCYLPHWQAQATVAPEAPARPGATLLVTLAPGADSARLQEALASHLGERNALVRVDCAPGATAEVAPGHWRCGHDDAEGFARILASAGALVQVVIIGPAPRDTFDLSTLADSLAVHELPVLRLFKALHAHVAPDAGVDCFLLTLGRQPFPGEPRVANPLGAGLVGLAFALAQGDYRMRLRTLDLDPHDLASPDLRAVAAQILAEPASERGEPVKLSRGERFVQRLSPLALPGGTGGGHGLKRQGVYLILGGAGVIGRVVSRCLVERFDARVIWLGRTPADDATLRQHLAATTLRGQVDYLQADATDLAQLQRAVAEVRARHGRIDGALFSGMVFDFENAIPHTSEAQFRQILEVKSRGSINFYRALAEQRLDFLCYFSSGQGFAFSGAAKLSAYACGITFADAFAEAIRPMAGFPVGVINWGFWQAALQRQAVSRHMDALSDEAGFDCFGRFVDQLVRGGLPRLLCLKASPEVRQLMGVSDGQRYRLAPPGATPARPSQQAGLGAEERARLRGCFDSHRLDQSIAVLLLVQLQTLGLFREPTPRDAETWRMRAGIAERYRRWWDECLAILVEQGCLTRHGTDYGLAVDIDESRHPAIWSAWEQECAGYREDADRRVQVALVDECLRQLPQILTGHVHATDVLFPEGTPDKVEGVYARNTLSDFFNRRLASRVVEHVRHRLAAEPERPLRLLEVGAGTGGTTEILLEALAPLAGHLEEYGYSDLSQAFLQHGERRFGEGHPGEGRPGGGRPYFTTRILDVSRPLDATDPAIGRYDVVVATNVLHATADLRQTLANVKGMLRGGGLLALNELNRKTTASTVTFGLLDGWWLYEDPQLRIPGSPLLDEERWTHLLWSTGFTQVETDLAHDAGLGQQVITAYSDGVLPILTSMPPAQPVASSREPETRMPDQPDEAAAERLQRLIVECLAETLKAEPESIDLRTPFSDYGVDSILGVGFVKRLGAQLGVRLNSAVLFEHASVARLRDHLLAAHGAQIQAPRSAASAAPAPAPTSPGISAVMAAALGGVPQPARRDTSSDRSAGVRIAVIGMAGQFPGAADVHALWDNLVAGRTSVETLPPTYLDPAAYSPDRRPGTSYCNRAGILADRDCFDPLFFSLTPHEAESMTPHQRLVLQESWKALEDAGYNPMTLAGQAVGVYVGAEPGGYHHESFTGGSEAIVASRLSYFLDLRGPAMVVNTGCSSSGVALHQACESLRHGETRLALAGGVHALLDQRGLVSLSAIDMLSPSGQCHTFDAAADGTVISEGVGMVVLKRLEEAEADGDPIYGVIEASGVNQDGASNGITAPNGDAQEQLIRETYRRFAIDAAQISYVEAHGTGTRLGDPVEAHALIRAFRAFTDAQGYCVLGSAKANLGHAAAGAGVIGLIKVLLSLVHRRLPAMPGFQQLNPLIELEGSPFLINREPLEWPPIAGARRLAALNSFGHSGTNAHLVIGDYPGLPAAGRQPASSPAAHVVPLSAKTADALRDTARSLAAWLDRQAMPAETLLGDLAFTLQVAREPWRVRGALVVSSLQDLQTQLAALASGETPAWPDDEAGRLARDWTGGASLDWAALWPDGSGRRLHLPSYPFARERYWIDQASRPAMGTPAATQAVTPSQSPLVANGLFLARPVWQEPLDGVVPEDAVIPHVVFLVGFDTVQADQVEARVAADRWQRLVSDADTPAARYQALALALLREVQTLGERARIDLLVAQRTPDDTLLAGLDGLLKTACLEHPGLSARCLLLEVENPGPLPVALLTSLQASLAETVPAGRSRLQRQLASGEHQELQWQELADDAAPADALAAKTGWKEGGVYLITGGAGGLGLLFARAIAEGCREATLLLIGRSALDDGQVARLQALRNLGARVDYAQVDLTDAQALERFVAEVRLRHGGLQGVLHCAGVNRDRSLVRKTPQDLVEVFAAKVIGTELLDRACRNLHLDFFVLFSSCSAVLGSPGQADYAAANAFMDHFARLRNRQVAQGQRFGHTLSINYPFWRDGGMRIDDARQADVQRQTGMVPLQAEQGIHALQRGLQAGLERLLVIEGDLTRIRGLFRETGGEAAPSAFAMERADGALVDREALLSATRARLTAVFCAVTKLPAERVEPDAPLEQYGIDSIMITRLNKALDDAFSTLAPLSPEQRQVSKTVFFEYHTLDRLAGYLVDRHAQACLLWCGLAPTPAANCPEAGTAAAQDETLPPVAPGEAEPIAVIGLSGRYPQAATLDDYWRNLRDGRDSITEIPPVRWPLQGFFVDSVQEALRDGRSYSKWGGFVDGFAEFDPLFFAMSPREAVNLDPQERLFLQACWHALEDAGLTRADLAERFQGQVGVFAGITKTGYSLYGPALREQGHLVFPRTSFASTANRVSYLLNLNGPSEPVDTMCSSSLSALHRACDSLRRGECQMAFAGGVNLYLHPSNYVELCAGQMLSRDGRCRSFGEGGNGFVPGEGVGVVVLKPLSRALRDRDNIHAVIRAAAVNHGGRTHGYTVPSPRAQADVIRLALAQAGLSANQVSYIEAHGTGTELGDPIEVSGLSQAFAADGVETGHCALGSVKASIGHLEAAAGIAGVTKVILQFRHGQLVPSLNAETLNPNLALETTPFRLQRTLADWRPVEGAPRIAGVSSFGAGGANAHVILQEQREYRDLPVGGQVELIPLSARDETRLRAYAEALLAHVEARPDMSGADLANLAYTLQTGREALSVRLGLAARSPATLAACLRAFLDDVPGADGVYRSQGLPKDEQVVGDDAEHLLQRWVDGAAVDWAQLHAARPGPQPFRVSAPTYPFARETYWLPGRDPVTPTSSQAEATSASQRPEKTIDSDRLSYLARWEHEAAPNEARIDEHRCVLIVAGAPQATAAEHLARTYLDSAAFADRGGRVIRLEPGTRTAVQGLHRWSLDVGDAQALERCLAEQPPVDCLYFIASTGEADDWSALLDSPAYNELLLLRVVTWLKQHGHPQAIDCYIVSQDAFDVGGTPASAFGGGLTGMAYAIAQGEHRFRVRTLDVSSRELADPQRLPRLMGQVRGERGLPRGEALCLRDGRRYRQRIFRLNWAHAHSGPGTGSPALQPGGLYVILGGSGTVGGIVSRYLMADHRARVVWLGRRPADDDGVRQRRQACLASAGAAVEASQLDYLQADANDPAALTDAVAIIRARHGRIHGAIFSGVVFDAEDSLTRMPEPRFRSILDVKSRGAVAFYRAFADEPLAFMCYFSSAQSFAFSGAARLGAYAAGITFADSLVRSLQGRARFPVGAINWGFWLSSLTEQQAADPSAQPMSRHAGALEDRAGFACFARFADALVQGRLNQAICMDASAPVQQLMHLQPQPVMAGEVRPAMAGDPFARYREAAAPLLADHDPHPFDAAMAGMTLVHLHRMGLFTQPGHFEDPEVLRGQAGIAEPYARWWTTVLDLLQQQGLLQRRGEQVGVEAPVAPDLAARWQRLADALKGVPSRRAQVELVEACLEQLPAILAGRVQATEVMFPRSSMEKVEGVYRDNPLSDYFNQVVAGVVQQQVETLRAQAPGRRIRLLEIGAGTGGTTARVLPALQPWRDHIAEYCYTDLSKAFLMYAEKTFGPGNSFLTYHLLNVERAPAEQGVEPGGYDIVIAANVLHATGRMQRTLANVRSLLRPDGLLVMNEISDRSLFSHLTFGLLKGWWLYEDPELRIPGTPALYPESWSRVLGEVGFRDVRFPAACAHGLGQQIVIARSSAGGPSGTRPSAATAPAASPRPAPVAPVGQEGGRRALTALALDGLATTLQLEPTRIDAVQPFADYGIDSILGVSFVNRLGEALGVELNTALLFDYPSLETLVDYLAQRYPAETARLEGGAMAIHTPSTAVAAGDHHAAIAARVRQELAQALQLDATRIDPQQPFFDYGLDSILGASFVDRLGNALGLELSTALLFEYSSVLALSAYLATLVEDEPTAGLAPEPPGRASQAPASAPFSPRLEDLFLSGELSIDALLDLVGQDAPPSPQALAENPQP</sequence>
<dbReference type="PROSITE" id="PS00606">
    <property type="entry name" value="KS3_1"/>
    <property type="match status" value="2"/>
</dbReference>
<evidence type="ECO:0000256" key="14">
    <source>
        <dbReference type="SAM" id="MobiDB-lite"/>
    </source>
</evidence>
<evidence type="ECO:0000256" key="9">
    <source>
        <dbReference type="ARBA" id="ARBA00022679"/>
    </source>
</evidence>
<feature type="domain" description="Carrier" evidence="15">
    <location>
        <begin position="4846"/>
        <end position="4920"/>
    </location>
</feature>
<dbReference type="Gene3D" id="3.40.50.150">
    <property type="entry name" value="Vaccinia Virus protein VP39"/>
    <property type="match status" value="3"/>
</dbReference>
<evidence type="ECO:0000259" key="16">
    <source>
        <dbReference type="PROSITE" id="PS52004"/>
    </source>
</evidence>
<dbReference type="Gene3D" id="3.40.50.720">
    <property type="entry name" value="NAD(P)-binding Rossmann-like Domain"/>
    <property type="match status" value="3"/>
</dbReference>
<dbReference type="InterPro" id="IPR013968">
    <property type="entry name" value="PKS_KR"/>
</dbReference>
<keyword evidence="7" id="KW-0963">Cytoplasm</keyword>
<dbReference type="Pfam" id="PF08659">
    <property type="entry name" value="KR"/>
    <property type="match status" value="3"/>
</dbReference>
<dbReference type="InterPro" id="IPR009081">
    <property type="entry name" value="PP-bd_ACP"/>
</dbReference>
<feature type="compositionally biased region" description="Low complexity" evidence="14">
    <location>
        <begin position="4818"/>
        <end position="4829"/>
    </location>
</feature>
<dbReference type="PANTHER" id="PTHR43775:SF37">
    <property type="entry name" value="SI:DKEY-61P9.11"/>
    <property type="match status" value="1"/>
</dbReference>
<keyword evidence="11" id="KW-0521">NADP</keyword>
<evidence type="ECO:0000256" key="3">
    <source>
        <dbReference type="ARBA" id="ARBA00004789"/>
    </source>
</evidence>
<dbReference type="InterPro" id="IPR029063">
    <property type="entry name" value="SAM-dependent_MTases_sf"/>
</dbReference>
<dbReference type="GO" id="GO:0005886">
    <property type="term" value="C:plasma membrane"/>
    <property type="evidence" value="ECO:0007669"/>
    <property type="project" value="TreeGrafter"/>
</dbReference>
<evidence type="ECO:0000256" key="1">
    <source>
        <dbReference type="ARBA" id="ARBA00003299"/>
    </source>
</evidence>
<feature type="domain" description="Carrier" evidence="15">
    <location>
        <begin position="380"/>
        <end position="453"/>
    </location>
</feature>
<gene>
    <name evidence="17" type="ORF">FM069_01550</name>
</gene>
<dbReference type="Pfam" id="PF00109">
    <property type="entry name" value="ketoacyl-synt"/>
    <property type="match status" value="3"/>
</dbReference>
<feature type="region of interest" description="Disordered" evidence="14">
    <location>
        <begin position="4813"/>
        <end position="4841"/>
    </location>
</feature>
<evidence type="ECO:0000259" key="15">
    <source>
        <dbReference type="PROSITE" id="PS50075"/>
    </source>
</evidence>
<dbReference type="SUPFAM" id="SSF53901">
    <property type="entry name" value="Thiolase-like"/>
    <property type="match status" value="3"/>
</dbReference>
<feature type="compositionally biased region" description="Basic and acidic residues" evidence="14">
    <location>
        <begin position="2014"/>
        <end position="2026"/>
    </location>
</feature>
<dbReference type="SMART" id="SM00825">
    <property type="entry name" value="PKS_KS"/>
    <property type="match status" value="3"/>
</dbReference>
<evidence type="ECO:0000256" key="13">
    <source>
        <dbReference type="ARBA" id="ARBA00054155"/>
    </source>
</evidence>
<dbReference type="GO" id="GO:0004312">
    <property type="term" value="F:fatty acid synthase activity"/>
    <property type="evidence" value="ECO:0007669"/>
    <property type="project" value="TreeGrafter"/>
</dbReference>
<comment type="function">
    <text evidence="13">Involved in production of the polyketide antibiotic thailandamide.</text>
</comment>
<evidence type="ECO:0000256" key="5">
    <source>
        <dbReference type="ARBA" id="ARBA00006484"/>
    </source>
</evidence>
<comment type="subcellular location">
    <subcellularLocation>
        <location evidence="2">Cytoplasm</location>
    </subcellularLocation>
</comment>